<feature type="transmembrane region" description="Helical" evidence="11">
    <location>
        <begin position="145"/>
        <end position="164"/>
    </location>
</feature>
<evidence type="ECO:0000259" key="13">
    <source>
        <dbReference type="Pfam" id="PF15917"/>
    </source>
</evidence>
<evidence type="ECO:0000256" key="4">
    <source>
        <dbReference type="ARBA" id="ARBA00022475"/>
    </source>
</evidence>
<feature type="domain" description="Piezo non-specific cation channel cap" evidence="12">
    <location>
        <begin position="1496"/>
        <end position="1759"/>
    </location>
</feature>
<dbReference type="InterPro" id="IPR027272">
    <property type="entry name" value="Piezo"/>
</dbReference>
<feature type="domain" description="Piezo THU9 and anchor" evidence="16">
    <location>
        <begin position="1216"/>
        <end position="1455"/>
    </location>
</feature>
<evidence type="ECO:0008006" key="19">
    <source>
        <dbReference type="Google" id="ProtNLM"/>
    </source>
</evidence>
<dbReference type="EMBL" id="JBGFUD010000042">
    <property type="protein sequence ID" value="MFH4973471.1"/>
    <property type="molecule type" value="Genomic_DNA"/>
</dbReference>
<dbReference type="GO" id="GO:0005886">
    <property type="term" value="C:plasma membrane"/>
    <property type="evidence" value="ECO:0007669"/>
    <property type="project" value="UniProtKB-SubCell"/>
</dbReference>
<evidence type="ECO:0000256" key="1">
    <source>
        <dbReference type="ARBA" id="ARBA00004651"/>
    </source>
</evidence>
<feature type="transmembrane region" description="Helical" evidence="11">
    <location>
        <begin position="1433"/>
        <end position="1457"/>
    </location>
</feature>
<feature type="transmembrane region" description="Helical" evidence="11">
    <location>
        <begin position="354"/>
        <end position="379"/>
    </location>
</feature>
<dbReference type="PANTHER" id="PTHR13167">
    <property type="entry name" value="PIEZO-TYPE MECHANOSENSITIVE ION CHANNEL COMPONENT"/>
    <property type="match status" value="1"/>
</dbReference>
<evidence type="ECO:0000259" key="12">
    <source>
        <dbReference type="Pfam" id="PF12166"/>
    </source>
</evidence>
<feature type="transmembrane region" description="Helical" evidence="11">
    <location>
        <begin position="1062"/>
        <end position="1080"/>
    </location>
</feature>
<gene>
    <name evidence="17" type="ORF">AB6A40_000180</name>
</gene>
<feature type="transmembrane region" description="Helical" evidence="11">
    <location>
        <begin position="505"/>
        <end position="527"/>
    </location>
</feature>
<feature type="region of interest" description="Disordered" evidence="10">
    <location>
        <begin position="1169"/>
        <end position="1194"/>
    </location>
</feature>
<dbReference type="Pfam" id="PF23188">
    <property type="entry name" value="THU_Piezo1"/>
    <property type="match status" value="1"/>
</dbReference>
<keyword evidence="8 11" id="KW-0472">Membrane</keyword>
<feature type="transmembrane region" description="Helical" evidence="11">
    <location>
        <begin position="696"/>
        <end position="712"/>
    </location>
</feature>
<keyword evidence="18" id="KW-1185">Reference proteome</keyword>
<feature type="transmembrane region" description="Helical" evidence="11">
    <location>
        <begin position="733"/>
        <end position="759"/>
    </location>
</feature>
<proteinExistence type="inferred from homology"/>
<feature type="transmembrane region" description="Helical" evidence="11">
    <location>
        <begin position="455"/>
        <end position="475"/>
    </location>
</feature>
<dbReference type="InterPro" id="IPR031805">
    <property type="entry name" value="Piezo_TM25-28"/>
</dbReference>
<feature type="transmembrane region" description="Helical" evidence="11">
    <location>
        <begin position="560"/>
        <end position="579"/>
    </location>
</feature>
<evidence type="ECO:0000259" key="14">
    <source>
        <dbReference type="Pfam" id="PF23188"/>
    </source>
</evidence>
<evidence type="ECO:0000256" key="10">
    <source>
        <dbReference type="SAM" id="MobiDB-lite"/>
    </source>
</evidence>
<feature type="domain" description="Piezo transmembrane helical unit" evidence="14">
    <location>
        <begin position="1042"/>
        <end position="1165"/>
    </location>
</feature>
<feature type="transmembrane region" description="Helical" evidence="11">
    <location>
        <begin position="668"/>
        <end position="690"/>
    </location>
</feature>
<dbReference type="InterPro" id="IPR056769">
    <property type="entry name" value="Piezo_TM1-24"/>
</dbReference>
<evidence type="ECO:0000259" key="16">
    <source>
        <dbReference type="Pfam" id="PF24874"/>
    </source>
</evidence>
<feature type="transmembrane region" description="Helical" evidence="11">
    <location>
        <begin position="385"/>
        <end position="402"/>
    </location>
</feature>
<feature type="transmembrane region" description="Helical" evidence="11">
    <location>
        <begin position="1671"/>
        <end position="1696"/>
    </location>
</feature>
<feature type="domain" description="Piezo TM1-24" evidence="15">
    <location>
        <begin position="138"/>
        <end position="250"/>
    </location>
</feature>
<feature type="transmembrane region" description="Helical" evidence="11">
    <location>
        <begin position="193"/>
        <end position="211"/>
    </location>
</feature>
<comment type="subcellular location">
    <subcellularLocation>
        <location evidence="1">Cell membrane</location>
        <topology evidence="1">Multi-pass membrane protein</topology>
    </subcellularLocation>
</comment>
<evidence type="ECO:0000256" key="7">
    <source>
        <dbReference type="ARBA" id="ARBA00023065"/>
    </source>
</evidence>
<evidence type="ECO:0000313" key="18">
    <source>
        <dbReference type="Proteomes" id="UP001608902"/>
    </source>
</evidence>
<feature type="transmembrane region" description="Helical" evidence="11">
    <location>
        <begin position="779"/>
        <end position="797"/>
    </location>
</feature>
<feature type="transmembrane region" description="Helical" evidence="11">
    <location>
        <begin position="599"/>
        <end position="623"/>
    </location>
</feature>
<organism evidence="17 18">
    <name type="scientific">Gnathostoma spinigerum</name>
    <dbReference type="NCBI Taxonomy" id="75299"/>
    <lineage>
        <taxon>Eukaryota</taxon>
        <taxon>Metazoa</taxon>
        <taxon>Ecdysozoa</taxon>
        <taxon>Nematoda</taxon>
        <taxon>Chromadorea</taxon>
        <taxon>Rhabditida</taxon>
        <taxon>Spirurina</taxon>
        <taxon>Gnathostomatomorpha</taxon>
        <taxon>Gnathostomatoidea</taxon>
        <taxon>Gnathostomatidae</taxon>
        <taxon>Gnathostoma</taxon>
    </lineage>
</organism>
<accession>A0ABD6E3K0</accession>
<dbReference type="Pfam" id="PF15917">
    <property type="entry name" value="Piezo_TM25-28"/>
    <property type="match status" value="1"/>
</dbReference>
<name>A0ABD6E3K0_9BILA</name>
<evidence type="ECO:0000256" key="11">
    <source>
        <dbReference type="SAM" id="Phobius"/>
    </source>
</evidence>
<protein>
    <recommendedName>
        <fullName evidence="19">Piezo non-specific cation channel R-Ras-binding domain-containing protein</fullName>
    </recommendedName>
</protein>
<reference evidence="17 18" key="1">
    <citation type="submission" date="2024-08" db="EMBL/GenBank/DDBJ databases">
        <title>Gnathostoma spinigerum genome.</title>
        <authorList>
            <person name="Gonzalez-Bertolin B."/>
            <person name="Monzon S."/>
            <person name="Zaballos A."/>
            <person name="Jimenez P."/>
            <person name="Dekumyoy P."/>
            <person name="Varona S."/>
            <person name="Cuesta I."/>
            <person name="Sumanam S."/>
            <person name="Adisakwattana P."/>
            <person name="Gasser R.B."/>
            <person name="Hernandez-Gonzalez A."/>
            <person name="Young N.D."/>
            <person name="Perteguer M.J."/>
        </authorList>
    </citation>
    <scope>NUCLEOTIDE SEQUENCE [LARGE SCALE GENOMIC DNA]</scope>
    <source>
        <strain evidence="17">AL3</strain>
        <tissue evidence="17">Liver</tissue>
    </source>
</reference>
<dbReference type="InterPro" id="IPR056770">
    <property type="entry name" value="Piezo_THU9_anchor"/>
</dbReference>
<feature type="transmembrane region" description="Helical" evidence="11">
    <location>
        <begin position="1259"/>
        <end position="1280"/>
    </location>
</feature>
<feature type="transmembrane region" description="Helical" evidence="11">
    <location>
        <begin position="54"/>
        <end position="75"/>
    </location>
</feature>
<feature type="transmembrane region" description="Helical" evidence="11">
    <location>
        <begin position="1217"/>
        <end position="1239"/>
    </location>
</feature>
<feature type="transmembrane region" description="Helical" evidence="11">
    <location>
        <begin position="321"/>
        <end position="342"/>
    </location>
</feature>
<evidence type="ECO:0000256" key="2">
    <source>
        <dbReference type="ARBA" id="ARBA00007821"/>
    </source>
</evidence>
<keyword evidence="5 11" id="KW-0812">Transmembrane</keyword>
<dbReference type="Pfam" id="PF12166">
    <property type="entry name" value="Piezo_cap"/>
    <property type="match status" value="1"/>
</dbReference>
<comment type="similarity">
    <text evidence="2">Belongs to the PIEZO (TC 1.A.75) family.</text>
</comment>
<comment type="caution">
    <text evidence="17">The sequence shown here is derived from an EMBL/GenBank/DDBJ whole genome shotgun (WGS) entry which is preliminary data.</text>
</comment>
<sequence>MEIRNPKRKILFVVSLIWLSAVCNRSFYHFFLLVTSLCFTASLSFRRTTNFSSLFVRLLLLYLFLHVLLLIVVQIPPLTSNLSTAIISGFGLFDFFCRSDDSSLCLKPHWSSYLGFITQVFLLFFLIGYRQTGIQVQNLRNSAQVSLYFSYCLTSVSLFTWSIVFPSWSSFVWLLFCWPVLSLTSLRKYRVIIMPFIITYGSLLLIIQYFLTVPSFLDVDLVHFGFRGLKGSAAFSSLIVKSVMTACFFFVQYLDAISPAASHGYISGSAAFNGESDKRLDWWTPLLSLLACTIYICSYYTYFLIYIPWPQLSSDDWLSKQVSALGSALWFFIIFAITSTCVHMKRMDVTLTHLLYPSSSFLQAVVSYYDTILAMLVAVYSSVNISFLGIPAMTLSLILLFGSAQLRDKACCTLIIIFCLQWLSSFIVFALRLPFPKYPKDCSTFIHFDQEVAEWFGLYVSSIWPIICLVFLMFLRSVLCVDRTAWSNDISRSDAEKNISSLRKFLLVFFVHKFGVEICLILGVFLACAHNDIYGFLIMITTFLLRLVHRQTQSVYWSKYCYFVSTLLLIKYLSVLGTPDQITVCFSGFWKNWSYNLRNFLFLPTSLRSCPLIFFDYLLIVFVRLQYSIFLRSHDHAGGDNASLSLDFEEQTDVPKMYTDFTSQQGNLISYIHSGIFLFSHWITLLLILACSLEDGSIFAFGYLFSVFVLLWKGTKLYSVQPLEKSILSWRYLMYYNVIVLSLKITYSKLCCVVEDLMVPKWIDYWLGVSVSAGDCKDFGHLIPFFYDIICFALLLYQMRVLKSWYFRFVIMDYRADLILGSRGSDLLMAVRQREVRKNERAMNYNVNWIENLIEEEDKEMPESCGESPRTHEEIKRSGYYHQMSERFFPKWTENGDESTLEISQRPSVSLPPVPSIGNFGVVDELTVIEQTLEVLDTVRFTAFHVFQFINNPEWLFKISKGHAYIAHILESDKRQIKTILGKRLLLADSFAKLEALRKELVELGEFRSILSSEVLWNETLNEWKNIPPAFRFIYCLTHTVMAQSELVCFILMLVVHLSRCSLLTLPLPFMMFLWGALCIPRPPKIFWIICTAYLQFVIITRMFFHTFLYSSGYIHKIAGEDADPFSPSALFGIAPTSNTSYWDIVLLAMLFIHRYKLIRLGLWDSQNTDSSQSLWTQTDRRRRSTSREEPSWKDSISCGRYVTLLFARKASSTLDFYPWMVGCDALCLFLISMFYSQIGQAGSGNVLLDVQASRLPRWFAYTLPSAFVLMIIDRWLYLAKRVTLRIILYLFLVLLLHIVIFVFVPAITGRSVAYNAAAIALYLIKSAYLLMSAWHIRNGYPSVVSQNLLSRNYGLLRLLILKIYLNIPFLFELRTAMDWSFTSTSLAMGDFIRMENYFNEVVAQNCWIHFDHWFDNYFATRKGRPVATSGKFFKGILSVAALVIIVLAPILLFAFLNSFGTRVPPAHINVIVTIEGYPPIYQMVVPETNIHHISPSTMNNLGKILLEKSDNEIRRSALSFLAEYSFEDVFYLKFEPDSVADWTISTAGKKRLLSSLADSGDVHLKFSITVDRGLGDIRRSHKWRYSQHLNLSEVEIFANILSNGSSGNISFPLPRFLLAPPDGDLIPAKAINMALRTEDTVCEWTLVNTYWRMWIAEPMMVFVDRVVPSWLSIVVGSGGLVAMYVAVVLVVGRFVRSIVKTPMCNSLIENLPNADNILRLFQDIYVVREKKQFHLESRLYGKLIFLTRSPDTMIRWSRYKVKVKEE</sequence>
<feature type="transmembrane region" description="Helical" evidence="11">
    <location>
        <begin position="231"/>
        <end position="251"/>
    </location>
</feature>
<evidence type="ECO:0000256" key="3">
    <source>
        <dbReference type="ARBA" id="ARBA00022448"/>
    </source>
</evidence>
<keyword evidence="4" id="KW-1003">Cell membrane</keyword>
<feature type="transmembrane region" description="Helical" evidence="11">
    <location>
        <begin position="286"/>
        <end position="309"/>
    </location>
</feature>
<keyword evidence="7" id="KW-0406">Ion transport</keyword>
<feature type="transmembrane region" description="Helical" evidence="11">
    <location>
        <begin position="170"/>
        <end position="186"/>
    </location>
</feature>
<evidence type="ECO:0000256" key="9">
    <source>
        <dbReference type="ARBA" id="ARBA00023303"/>
    </source>
</evidence>
<evidence type="ECO:0000259" key="15">
    <source>
        <dbReference type="Pfam" id="PF24871"/>
    </source>
</evidence>
<feature type="transmembrane region" description="Helical" evidence="11">
    <location>
        <begin position="414"/>
        <end position="435"/>
    </location>
</feature>
<dbReference type="Pfam" id="PF24874">
    <property type="entry name" value="Piezo_THU9_anchor"/>
    <property type="match status" value="1"/>
</dbReference>
<dbReference type="Proteomes" id="UP001608902">
    <property type="component" value="Unassembled WGS sequence"/>
</dbReference>
<dbReference type="InterPro" id="IPR031334">
    <property type="entry name" value="Piezo_cap_dom"/>
</dbReference>
<evidence type="ECO:0000256" key="5">
    <source>
        <dbReference type="ARBA" id="ARBA00022692"/>
    </source>
</evidence>
<dbReference type="GO" id="GO:0034220">
    <property type="term" value="P:monoatomic ion transmembrane transport"/>
    <property type="evidence" value="ECO:0007669"/>
    <property type="project" value="UniProtKB-KW"/>
</dbReference>
<feature type="transmembrane region" description="Helical" evidence="11">
    <location>
        <begin position="1087"/>
        <end position="1110"/>
    </location>
</feature>
<keyword evidence="9" id="KW-0407">Ion channel</keyword>
<feature type="domain" description="Piezo TM25-28" evidence="13">
    <location>
        <begin position="676"/>
        <end position="853"/>
    </location>
</feature>
<feature type="transmembrane region" description="Helical" evidence="11">
    <location>
        <begin position="110"/>
        <end position="129"/>
    </location>
</feature>
<evidence type="ECO:0000313" key="17">
    <source>
        <dbReference type="EMBL" id="MFH4973471.1"/>
    </source>
</evidence>
<keyword evidence="3" id="KW-0813">Transport</keyword>
<dbReference type="InterPro" id="IPR056768">
    <property type="entry name" value="THU_Piezo"/>
</dbReference>
<feature type="transmembrane region" description="Helical" evidence="11">
    <location>
        <begin position="533"/>
        <end position="548"/>
    </location>
</feature>
<feature type="compositionally biased region" description="Polar residues" evidence="10">
    <location>
        <begin position="1169"/>
        <end position="1178"/>
    </location>
</feature>
<feature type="transmembrane region" description="Helical" evidence="11">
    <location>
        <begin position="1314"/>
        <end position="1335"/>
    </location>
</feature>
<dbReference type="PANTHER" id="PTHR13167:SF25">
    <property type="entry name" value="PIEZO-TYPE MECHANOSENSITIVE ION CHANNEL COMPONENT"/>
    <property type="match status" value="1"/>
</dbReference>
<evidence type="ECO:0000256" key="6">
    <source>
        <dbReference type="ARBA" id="ARBA00022989"/>
    </source>
</evidence>
<feature type="transmembrane region" description="Helical" evidence="11">
    <location>
        <begin position="1287"/>
        <end position="1308"/>
    </location>
</feature>
<dbReference type="Pfam" id="PF24871">
    <property type="entry name" value="Piezo_TM1-24"/>
    <property type="match status" value="1"/>
</dbReference>
<evidence type="ECO:0000256" key="8">
    <source>
        <dbReference type="ARBA" id="ARBA00023136"/>
    </source>
</evidence>
<keyword evidence="6 11" id="KW-1133">Transmembrane helix</keyword>
<feature type="transmembrane region" description="Helical" evidence="11">
    <location>
        <begin position="1033"/>
        <end position="1056"/>
    </location>
</feature>
<feature type="transmembrane region" description="Helical" evidence="11">
    <location>
        <begin position="1130"/>
        <end position="1153"/>
    </location>
</feature>